<dbReference type="Proteomes" id="UP001283361">
    <property type="component" value="Unassembled WGS sequence"/>
</dbReference>
<keyword evidence="3" id="KW-1185">Reference proteome</keyword>
<comment type="caution">
    <text evidence="2">The sequence shown here is derived from an EMBL/GenBank/DDBJ whole genome shotgun (WGS) entry which is preliminary data.</text>
</comment>
<name>A0AAE0Y5P8_9GAST</name>
<sequence>MTFPDDEQQFRPNHFALVCHRQTKAACKEDLAADKCEDKKFDDELNDADCPEVASDSVLVANADNSDNDGGCSAADSHAGESVSDNVSDSENASSNNPSASYSVVVDNINFSLENEDFNSTVQVLHLLREDSDGLSRIPRGSRKNIEVILYNSATGAAATDMMMTVVCWLG</sequence>
<evidence type="ECO:0000313" key="3">
    <source>
        <dbReference type="Proteomes" id="UP001283361"/>
    </source>
</evidence>
<accession>A0AAE0Y5P8</accession>
<proteinExistence type="predicted"/>
<protein>
    <submittedName>
        <fullName evidence="2">Uncharacterized protein</fullName>
    </submittedName>
</protein>
<gene>
    <name evidence="2" type="ORF">RRG08_024776</name>
</gene>
<evidence type="ECO:0000313" key="2">
    <source>
        <dbReference type="EMBL" id="KAK3733976.1"/>
    </source>
</evidence>
<organism evidence="2 3">
    <name type="scientific">Elysia crispata</name>
    <name type="common">lettuce slug</name>
    <dbReference type="NCBI Taxonomy" id="231223"/>
    <lineage>
        <taxon>Eukaryota</taxon>
        <taxon>Metazoa</taxon>
        <taxon>Spiralia</taxon>
        <taxon>Lophotrochozoa</taxon>
        <taxon>Mollusca</taxon>
        <taxon>Gastropoda</taxon>
        <taxon>Heterobranchia</taxon>
        <taxon>Euthyneura</taxon>
        <taxon>Panpulmonata</taxon>
        <taxon>Sacoglossa</taxon>
        <taxon>Placobranchoidea</taxon>
        <taxon>Plakobranchidae</taxon>
        <taxon>Elysia</taxon>
    </lineage>
</organism>
<feature type="compositionally biased region" description="Low complexity" evidence="1">
    <location>
        <begin position="89"/>
        <end position="99"/>
    </location>
</feature>
<dbReference type="EMBL" id="JAWDGP010006871">
    <property type="protein sequence ID" value="KAK3733976.1"/>
    <property type="molecule type" value="Genomic_DNA"/>
</dbReference>
<evidence type="ECO:0000256" key="1">
    <source>
        <dbReference type="SAM" id="MobiDB-lite"/>
    </source>
</evidence>
<feature type="region of interest" description="Disordered" evidence="1">
    <location>
        <begin position="62"/>
        <end position="99"/>
    </location>
</feature>
<reference evidence="2" key="1">
    <citation type="journal article" date="2023" name="G3 (Bethesda)">
        <title>A reference genome for the long-term kleptoplast-retaining sea slug Elysia crispata morphotype clarki.</title>
        <authorList>
            <person name="Eastman K.E."/>
            <person name="Pendleton A.L."/>
            <person name="Shaikh M.A."/>
            <person name="Suttiyut T."/>
            <person name="Ogas R."/>
            <person name="Tomko P."/>
            <person name="Gavelis G."/>
            <person name="Widhalm J.R."/>
            <person name="Wisecaver J.H."/>
        </authorList>
    </citation>
    <scope>NUCLEOTIDE SEQUENCE</scope>
    <source>
        <strain evidence="2">ECLA1</strain>
    </source>
</reference>
<dbReference type="AlphaFoldDB" id="A0AAE0Y5P8"/>